<evidence type="ECO:0000256" key="9">
    <source>
        <dbReference type="ARBA" id="ARBA00047776"/>
    </source>
</evidence>
<dbReference type="Proteomes" id="UP000031586">
    <property type="component" value="Unassembled WGS sequence"/>
</dbReference>
<reference evidence="11 12" key="1">
    <citation type="submission" date="2014-07" db="EMBL/GenBank/DDBJ databases">
        <title>Unique and conserved regions in Vibrio harveyi and related species in comparison with the shrimp pathogen Vibrio harveyi CAIM 1792.</title>
        <authorList>
            <person name="Espinoza-Valles I."/>
            <person name="Vora G."/>
            <person name="Leekitcharoenphon P."/>
            <person name="Ussery D."/>
            <person name="Hoj L."/>
            <person name="Gomez-Gil B."/>
        </authorList>
    </citation>
    <scope>NUCLEOTIDE SEQUENCE [LARGE SCALE GENOMIC DNA]</scope>
    <source>
        <strain evidence="12">CAIM 1854 / LMG 25443</strain>
    </source>
</reference>
<evidence type="ECO:0000256" key="3">
    <source>
        <dbReference type="ARBA" id="ARBA00013223"/>
    </source>
</evidence>
<dbReference type="RefSeq" id="WP_009706466.1">
    <property type="nucleotide sequence ID" value="NZ_BAOH01000020.1"/>
</dbReference>
<dbReference type="PANTHER" id="PTHR47878">
    <property type="entry name" value="OXIDOREDUCTASE FAD/NAD(P)-BINDING DOMAIN PROTEIN"/>
    <property type="match status" value="1"/>
</dbReference>
<keyword evidence="5" id="KW-0547">Nucleotide-binding</keyword>
<evidence type="ECO:0000256" key="4">
    <source>
        <dbReference type="ARBA" id="ARBA00022630"/>
    </source>
</evidence>
<dbReference type="SUPFAM" id="SSF63380">
    <property type="entry name" value="Riboflavin synthase domain-like"/>
    <property type="match status" value="1"/>
</dbReference>
<keyword evidence="8" id="KW-0560">Oxidoreductase</keyword>
<dbReference type="GO" id="GO:0004324">
    <property type="term" value="F:ferredoxin-NADP+ reductase activity"/>
    <property type="evidence" value="ECO:0007669"/>
    <property type="project" value="UniProtKB-EC"/>
</dbReference>
<gene>
    <name evidence="11" type="ORF">H735_11890</name>
</gene>
<keyword evidence="7" id="KW-0521">NADP</keyword>
<dbReference type="Gene3D" id="3.40.50.80">
    <property type="entry name" value="Nucleotide-binding domain of ferredoxin-NADP reductase (FNR) module"/>
    <property type="match status" value="1"/>
</dbReference>
<comment type="caution">
    <text evidence="11">The sequence shown here is derived from an EMBL/GenBank/DDBJ whole genome shotgun (WGS) entry which is preliminary data.</text>
</comment>
<dbReference type="InterPro" id="IPR017938">
    <property type="entry name" value="Riboflavin_synthase-like_b-brl"/>
</dbReference>
<dbReference type="GO" id="GO:0042167">
    <property type="term" value="P:heme catabolic process"/>
    <property type="evidence" value="ECO:0007669"/>
    <property type="project" value="TreeGrafter"/>
</dbReference>
<comment type="catalytic activity">
    <reaction evidence="9">
        <text>2 reduced [2Fe-2S]-[ferredoxin] + NADP(+) + H(+) = 2 oxidized [2Fe-2S]-[ferredoxin] + NADPH</text>
        <dbReference type="Rhea" id="RHEA:20125"/>
        <dbReference type="Rhea" id="RHEA-COMP:10000"/>
        <dbReference type="Rhea" id="RHEA-COMP:10001"/>
        <dbReference type="ChEBI" id="CHEBI:15378"/>
        <dbReference type="ChEBI" id="CHEBI:33737"/>
        <dbReference type="ChEBI" id="CHEBI:33738"/>
        <dbReference type="ChEBI" id="CHEBI:57783"/>
        <dbReference type="ChEBI" id="CHEBI:58349"/>
        <dbReference type="EC" id="1.18.1.2"/>
    </reaction>
</comment>
<dbReference type="GO" id="GO:0000166">
    <property type="term" value="F:nucleotide binding"/>
    <property type="evidence" value="ECO:0007669"/>
    <property type="project" value="UniProtKB-KW"/>
</dbReference>
<proteinExistence type="inferred from homology"/>
<dbReference type="EMBL" id="JPRD01000017">
    <property type="protein sequence ID" value="KIF52880.1"/>
    <property type="molecule type" value="Genomic_DNA"/>
</dbReference>
<dbReference type="Gene3D" id="2.40.30.10">
    <property type="entry name" value="Translation factors"/>
    <property type="match status" value="1"/>
</dbReference>
<dbReference type="Pfam" id="PF00175">
    <property type="entry name" value="NAD_binding_1"/>
    <property type="match status" value="1"/>
</dbReference>
<keyword evidence="4" id="KW-0285">Flavoprotein</keyword>
<dbReference type="GeneID" id="47103031"/>
<name>A0A0C1Z7G0_9VIBR</name>
<evidence type="ECO:0000259" key="10">
    <source>
        <dbReference type="PROSITE" id="PS51384"/>
    </source>
</evidence>
<dbReference type="SUPFAM" id="SSF52343">
    <property type="entry name" value="Ferredoxin reductase-like, C-terminal NADP-linked domain"/>
    <property type="match status" value="1"/>
</dbReference>
<evidence type="ECO:0000313" key="11">
    <source>
        <dbReference type="EMBL" id="KIF52880.1"/>
    </source>
</evidence>
<sequence length="254" mass="28670">MTELKGFNLAKVEKRIDWTGELFSLRVSGAPLSFKAGQFTKLALLDEQGNPISRAYSVVNAPSEQFEWLEFLVVANPEGQLTPRLQQLQTGDSIYVGETAHGDLIHDTIPKHANDLWLLSTGTGIGPFLSLLDDINLLPHSDHIVLVHGVRYERDLVYKYLIEQLQQRYEGRLRYVPIVSRESIPGKLQGRIPDLIASGELVNRADLPFSKESSFVMMCGNPEMIKDTSPVLQDIGLEKYRARTGGNIIYERYW</sequence>
<evidence type="ECO:0000256" key="1">
    <source>
        <dbReference type="ARBA" id="ARBA00001974"/>
    </source>
</evidence>
<evidence type="ECO:0000256" key="7">
    <source>
        <dbReference type="ARBA" id="ARBA00022857"/>
    </source>
</evidence>
<dbReference type="PATRIC" id="fig|1229493.5.peg.1475"/>
<dbReference type="InterPro" id="IPR039261">
    <property type="entry name" value="FNR_nucleotide-bd"/>
</dbReference>
<evidence type="ECO:0000256" key="5">
    <source>
        <dbReference type="ARBA" id="ARBA00022741"/>
    </source>
</evidence>
<comment type="cofactor">
    <cofactor evidence="1">
        <name>FAD</name>
        <dbReference type="ChEBI" id="CHEBI:57692"/>
    </cofactor>
</comment>
<dbReference type="PANTHER" id="PTHR47878:SF1">
    <property type="entry name" value="FLAVODOXIN_FERREDOXIN--NADP REDUCTASE"/>
    <property type="match status" value="1"/>
</dbReference>
<dbReference type="PROSITE" id="PS51384">
    <property type="entry name" value="FAD_FR"/>
    <property type="match status" value="1"/>
</dbReference>
<dbReference type="InterPro" id="IPR001433">
    <property type="entry name" value="OxRdtase_FAD/NAD-bd"/>
</dbReference>
<evidence type="ECO:0000313" key="12">
    <source>
        <dbReference type="Proteomes" id="UP000031586"/>
    </source>
</evidence>
<evidence type="ECO:0000256" key="8">
    <source>
        <dbReference type="ARBA" id="ARBA00023002"/>
    </source>
</evidence>
<feature type="domain" description="FAD-binding FR-type" evidence="10">
    <location>
        <begin position="5"/>
        <end position="107"/>
    </location>
</feature>
<dbReference type="InterPro" id="IPR051930">
    <property type="entry name" value="FNR_type-1"/>
</dbReference>
<protein>
    <recommendedName>
        <fullName evidence="3">ferredoxin--NADP(+) reductase</fullName>
        <ecNumber evidence="3">1.18.1.2</ecNumber>
    </recommendedName>
</protein>
<dbReference type="InterPro" id="IPR033892">
    <property type="entry name" value="FNR_bac"/>
</dbReference>
<dbReference type="CDD" id="cd06195">
    <property type="entry name" value="FNR1"/>
    <property type="match status" value="1"/>
</dbReference>
<keyword evidence="6" id="KW-0274">FAD</keyword>
<comment type="similarity">
    <text evidence="2">Belongs to the ferredoxin--NADP reductase type 1 family.</text>
</comment>
<accession>A0A0C1Z7G0</accession>
<dbReference type="EC" id="1.18.1.2" evidence="3"/>
<dbReference type="InterPro" id="IPR017927">
    <property type="entry name" value="FAD-bd_FR_type"/>
</dbReference>
<evidence type="ECO:0000256" key="2">
    <source>
        <dbReference type="ARBA" id="ARBA00008312"/>
    </source>
</evidence>
<dbReference type="GO" id="GO:0034599">
    <property type="term" value="P:cellular response to oxidative stress"/>
    <property type="evidence" value="ECO:0007669"/>
    <property type="project" value="TreeGrafter"/>
</dbReference>
<dbReference type="InterPro" id="IPR008333">
    <property type="entry name" value="Cbr1-like_FAD-bd_dom"/>
</dbReference>
<dbReference type="AlphaFoldDB" id="A0A0C1Z7G0"/>
<organism evidence="11 12">
    <name type="scientific">Vibrio owensii CAIM 1854 = LMG 25443</name>
    <dbReference type="NCBI Taxonomy" id="1229493"/>
    <lineage>
        <taxon>Bacteria</taxon>
        <taxon>Pseudomonadati</taxon>
        <taxon>Pseudomonadota</taxon>
        <taxon>Gammaproteobacteria</taxon>
        <taxon>Vibrionales</taxon>
        <taxon>Vibrionaceae</taxon>
        <taxon>Vibrio</taxon>
    </lineage>
</organism>
<dbReference type="Pfam" id="PF00970">
    <property type="entry name" value="FAD_binding_6"/>
    <property type="match status" value="1"/>
</dbReference>
<evidence type="ECO:0000256" key="6">
    <source>
        <dbReference type="ARBA" id="ARBA00022827"/>
    </source>
</evidence>